<dbReference type="Gene3D" id="3.40.30.10">
    <property type="entry name" value="Glutaredoxin"/>
    <property type="match status" value="1"/>
</dbReference>
<dbReference type="Pfam" id="PF00578">
    <property type="entry name" value="AhpC-TSA"/>
    <property type="match status" value="1"/>
</dbReference>
<accession>Q9KC57</accession>
<dbReference type="Proteomes" id="UP000001258">
    <property type="component" value="Chromosome"/>
</dbReference>
<proteinExistence type="predicted"/>
<dbReference type="GO" id="GO:0016491">
    <property type="term" value="F:oxidoreductase activity"/>
    <property type="evidence" value="ECO:0007669"/>
    <property type="project" value="InterPro"/>
</dbReference>
<sequence>MRQIHHPHHRWPYLKEKSLSILSHGKRLKGRSQKLSSVVWLWRTTNIANNRCVTAMKAPLFSLKDGQTGNILRLEDVKGQVVMLTFWASWCPDSQRDLEQKWELYKQMDKAKLAFLTINVTGREGRSGDGIAYAKEHGYDFTILLDEGTTVYDQYRCMGVPTTFLLDEELNIKYRYSDRAAFMEIMQGLSTLL</sequence>
<organism evidence="3 4">
    <name type="scientific">Halalkalibacterium halodurans (strain ATCC BAA-125 / DSM 18197 / FERM 7344 / JCM 9153 / C-125)</name>
    <name type="common">Bacillus halodurans</name>
    <dbReference type="NCBI Taxonomy" id="272558"/>
    <lineage>
        <taxon>Bacteria</taxon>
        <taxon>Bacillati</taxon>
        <taxon>Bacillota</taxon>
        <taxon>Bacilli</taxon>
        <taxon>Bacillales</taxon>
        <taxon>Bacillaceae</taxon>
        <taxon>Halalkalibacterium (ex Joshi et al. 2022)</taxon>
    </lineage>
</organism>
<dbReference type="InterPro" id="IPR000866">
    <property type="entry name" value="AhpC/TSA"/>
</dbReference>
<keyword evidence="4" id="KW-1185">Reference proteome</keyword>
<dbReference type="PIR" id="E83864">
    <property type="entry name" value="E83864"/>
</dbReference>
<dbReference type="GO" id="GO:0016209">
    <property type="term" value="F:antioxidant activity"/>
    <property type="evidence" value="ECO:0007669"/>
    <property type="project" value="InterPro"/>
</dbReference>
<keyword evidence="1" id="KW-1015">Disulfide bond</keyword>
<evidence type="ECO:0000259" key="2">
    <source>
        <dbReference type="PROSITE" id="PS51352"/>
    </source>
</evidence>
<gene>
    <name evidence="3" type="ordered locus">BH1717</name>
</gene>
<protein>
    <submittedName>
        <fullName evidence="3">Thioredoxin</fullName>
    </submittedName>
</protein>
<dbReference type="AlphaFoldDB" id="Q9KC57"/>
<dbReference type="PANTHER" id="PTHR42852:SF17">
    <property type="entry name" value="THIOREDOXIN-LIKE PROTEIN HI_1115"/>
    <property type="match status" value="1"/>
</dbReference>
<dbReference type="SUPFAM" id="SSF52833">
    <property type="entry name" value="Thioredoxin-like"/>
    <property type="match status" value="1"/>
</dbReference>
<name>Q9KC57_HALH5</name>
<dbReference type="STRING" id="272558.gene:10727615"/>
<dbReference type="PROSITE" id="PS51352">
    <property type="entry name" value="THIOREDOXIN_2"/>
    <property type="match status" value="1"/>
</dbReference>
<dbReference type="InterPro" id="IPR036249">
    <property type="entry name" value="Thioredoxin-like_sf"/>
</dbReference>
<dbReference type="HOGENOM" id="CLU_042529_11_4_9"/>
<dbReference type="InterPro" id="IPR050553">
    <property type="entry name" value="Thioredoxin_ResA/DsbE_sf"/>
</dbReference>
<dbReference type="eggNOG" id="COG0526">
    <property type="taxonomic scope" value="Bacteria"/>
</dbReference>
<evidence type="ECO:0000256" key="1">
    <source>
        <dbReference type="ARBA" id="ARBA00023157"/>
    </source>
</evidence>
<dbReference type="EMBL" id="BA000004">
    <property type="protein sequence ID" value="BAB05436.1"/>
    <property type="molecule type" value="Genomic_DNA"/>
</dbReference>
<reference evidence="3 4" key="1">
    <citation type="journal article" date="2000" name="Nucleic Acids Res.">
        <title>Complete genome sequence of the alkaliphilic bacterium Bacillus halodurans and genomic sequence comparison with Bacillus subtilis.</title>
        <authorList>
            <person name="Takami H."/>
            <person name="Nakasone K."/>
            <person name="Takaki Y."/>
            <person name="Maeno G."/>
            <person name="Sasaki R."/>
            <person name="Masui N."/>
            <person name="Fuji F."/>
            <person name="Hirama C."/>
            <person name="Nakamura Y."/>
            <person name="Ogasawara N."/>
            <person name="Kuhara S."/>
            <person name="Horikoshi K."/>
        </authorList>
    </citation>
    <scope>NUCLEOTIDE SEQUENCE [LARGE SCALE GENOMIC DNA]</scope>
    <source>
        <strain evidence="4">ATCC BAA-125 / DSM 18197 / FERM 7344 / JCM 9153 / C-125</strain>
    </source>
</reference>
<dbReference type="CDD" id="cd02966">
    <property type="entry name" value="TlpA_like_family"/>
    <property type="match status" value="1"/>
</dbReference>
<dbReference type="KEGG" id="bha:BH1717"/>
<evidence type="ECO:0000313" key="4">
    <source>
        <dbReference type="Proteomes" id="UP000001258"/>
    </source>
</evidence>
<evidence type="ECO:0000313" key="3">
    <source>
        <dbReference type="EMBL" id="BAB05436.1"/>
    </source>
</evidence>
<feature type="domain" description="Thioredoxin" evidence="2">
    <location>
        <begin position="52"/>
        <end position="193"/>
    </location>
</feature>
<dbReference type="PANTHER" id="PTHR42852">
    <property type="entry name" value="THIOL:DISULFIDE INTERCHANGE PROTEIN DSBE"/>
    <property type="match status" value="1"/>
</dbReference>
<dbReference type="InterPro" id="IPR013766">
    <property type="entry name" value="Thioredoxin_domain"/>
</dbReference>